<dbReference type="Proteomes" id="UP000596902">
    <property type="component" value="Unassembled WGS sequence"/>
</dbReference>
<sequence>MAPPIKYGRSSSNSNHSNLSNNGSKHPAGFQSAFEPVSQIAAAPKPAKRKKSDVTKDAYIPPSSSPPPDTQTKRKPISNTEMRALGIPTRESMRKHAPITLPLDDDATEAAKAEVRPYNTEYRNMLNNYGYASVIDLAYKDARDENHPFMSPTKTLSQLKIWRRYGLLLLASSELDVLKCLYAEGIAPNINTNDSLRRLYTSPGGDMDTEWVQRYNQAFAPCIYVRELVNKDQTSPTHAEARRAIQLLREYVSGDDEFAGQNAEIDRLCWQSDSAEDDIKQGYHFFLEGRWQRAAKIITFCTALDALLSDAGGIMDDLPLPWKLKYVGYAKSASHRISSYNGDRSQSWFSGLLRNIFQYLYPDQGFQLVTHVVAFCVCYEECQIGEELLSRSAQAYYNTGTGMGVTPAGCNVSSANTEDMSAKDAKRLWALAMGFRLRGEFDRNMARDMEDLPVYEEYQKPQTPPYDTLYARRRPTRRGNSKKERRDQDTAFSHRPYRRNHDTP</sequence>
<proteinExistence type="predicted"/>
<reference evidence="2" key="1">
    <citation type="submission" date="2020-01" db="EMBL/GenBank/DDBJ databases">
        <authorList>
            <person name="Feng Z.H.Z."/>
        </authorList>
    </citation>
    <scope>NUCLEOTIDE SEQUENCE</scope>
    <source>
        <strain evidence="2">CBS107.38</strain>
    </source>
</reference>
<accession>A0A8H7EEQ6</accession>
<protein>
    <submittedName>
        <fullName evidence="2">Uncharacterized protein</fullName>
    </submittedName>
</protein>
<dbReference type="EMBL" id="JAAABM010000008">
    <property type="protein sequence ID" value="KAF7675870.1"/>
    <property type="molecule type" value="Genomic_DNA"/>
</dbReference>
<dbReference type="GeneID" id="62204814"/>
<dbReference type="RefSeq" id="XP_038786133.1">
    <property type="nucleotide sequence ID" value="XM_038931636.1"/>
</dbReference>
<evidence type="ECO:0000313" key="3">
    <source>
        <dbReference type="Proteomes" id="UP000596902"/>
    </source>
</evidence>
<evidence type="ECO:0000313" key="2">
    <source>
        <dbReference type="EMBL" id="KAF7675870.1"/>
    </source>
</evidence>
<dbReference type="AlphaFoldDB" id="A0A8H7EEQ6"/>
<feature type="region of interest" description="Disordered" evidence="1">
    <location>
        <begin position="1"/>
        <end position="81"/>
    </location>
</feature>
<keyword evidence="3" id="KW-1185">Reference proteome</keyword>
<organism evidence="2 3">
    <name type="scientific">Alternaria burnsii</name>
    <dbReference type="NCBI Taxonomy" id="1187904"/>
    <lineage>
        <taxon>Eukaryota</taxon>
        <taxon>Fungi</taxon>
        <taxon>Dikarya</taxon>
        <taxon>Ascomycota</taxon>
        <taxon>Pezizomycotina</taxon>
        <taxon>Dothideomycetes</taxon>
        <taxon>Pleosporomycetidae</taxon>
        <taxon>Pleosporales</taxon>
        <taxon>Pleosporineae</taxon>
        <taxon>Pleosporaceae</taxon>
        <taxon>Alternaria</taxon>
        <taxon>Alternaria sect. Alternaria</taxon>
    </lineage>
</organism>
<gene>
    <name evidence="2" type="ORF">GT037_006589</name>
</gene>
<reference evidence="2" key="2">
    <citation type="submission" date="2020-08" db="EMBL/GenBank/DDBJ databases">
        <title>Draft Genome Sequence of Cumin Blight Pathogen Alternaria burnsii.</title>
        <authorList>
            <person name="Feng Z."/>
        </authorList>
    </citation>
    <scope>NUCLEOTIDE SEQUENCE</scope>
    <source>
        <strain evidence="2">CBS107.38</strain>
    </source>
</reference>
<feature type="compositionally biased region" description="Basic residues" evidence="1">
    <location>
        <begin position="471"/>
        <end position="480"/>
    </location>
</feature>
<feature type="region of interest" description="Disordered" evidence="1">
    <location>
        <begin position="455"/>
        <end position="504"/>
    </location>
</feature>
<evidence type="ECO:0000256" key="1">
    <source>
        <dbReference type="SAM" id="MobiDB-lite"/>
    </source>
</evidence>
<feature type="compositionally biased region" description="Low complexity" evidence="1">
    <location>
        <begin position="10"/>
        <end position="24"/>
    </location>
</feature>
<comment type="caution">
    <text evidence="2">The sequence shown here is derived from an EMBL/GenBank/DDBJ whole genome shotgun (WGS) entry which is preliminary data.</text>
</comment>
<name>A0A8H7EEQ6_9PLEO</name>